<dbReference type="Gene3D" id="3.40.630.30">
    <property type="match status" value="1"/>
</dbReference>
<evidence type="ECO:0000256" key="1">
    <source>
        <dbReference type="SAM" id="MobiDB-lite"/>
    </source>
</evidence>
<feature type="compositionally biased region" description="Basic and acidic residues" evidence="1">
    <location>
        <begin position="90"/>
        <end position="110"/>
    </location>
</feature>
<proteinExistence type="predicted"/>
<evidence type="ECO:0000313" key="4">
    <source>
        <dbReference type="EMBL" id="SVP90463.1"/>
    </source>
</evidence>
<keyword evidence="4" id="KW-0808">Transferase</keyword>
<dbReference type="CDD" id="cd04301">
    <property type="entry name" value="NAT_SF"/>
    <property type="match status" value="1"/>
</dbReference>
<dbReference type="InterPro" id="IPR000182">
    <property type="entry name" value="GNAT_dom"/>
</dbReference>
<dbReference type="SUPFAM" id="SSF57997">
    <property type="entry name" value="Tropomyosin"/>
    <property type="match status" value="1"/>
</dbReference>
<accession>A0A3B0MK70</accession>
<dbReference type="EMBL" id="UIVT01000001">
    <property type="protein sequence ID" value="SVP89323.1"/>
    <property type="molecule type" value="Genomic_DNA"/>
</dbReference>
<organism evidence="4">
    <name type="scientific">Theileria annulata</name>
    <dbReference type="NCBI Taxonomy" id="5874"/>
    <lineage>
        <taxon>Eukaryota</taxon>
        <taxon>Sar</taxon>
        <taxon>Alveolata</taxon>
        <taxon>Apicomplexa</taxon>
        <taxon>Aconoidasida</taxon>
        <taxon>Piroplasmida</taxon>
        <taxon>Theileriidae</taxon>
        <taxon>Theileria</taxon>
    </lineage>
</organism>
<evidence type="ECO:0000259" key="2">
    <source>
        <dbReference type="Pfam" id="PF00583"/>
    </source>
</evidence>
<dbReference type="AlphaFoldDB" id="A0A3B0MK70"/>
<dbReference type="EMBL" id="UIVS01000001">
    <property type="protein sequence ID" value="SVP90463.1"/>
    <property type="molecule type" value="Genomic_DNA"/>
</dbReference>
<dbReference type="GO" id="GO:0016747">
    <property type="term" value="F:acyltransferase activity, transferring groups other than amino-acyl groups"/>
    <property type="evidence" value="ECO:0007669"/>
    <property type="project" value="InterPro"/>
</dbReference>
<dbReference type="VEuPathDB" id="PiroplasmaDB:TA09565"/>
<evidence type="ECO:0000313" key="3">
    <source>
        <dbReference type="EMBL" id="SVP89323.1"/>
    </source>
</evidence>
<feature type="domain" description="N-acetyltransferase" evidence="2">
    <location>
        <begin position="245"/>
        <end position="313"/>
    </location>
</feature>
<feature type="compositionally biased region" description="Polar residues" evidence="1">
    <location>
        <begin position="151"/>
        <end position="197"/>
    </location>
</feature>
<dbReference type="InterPro" id="IPR016181">
    <property type="entry name" value="Acyl_CoA_acyltransferase"/>
</dbReference>
<protein>
    <submittedName>
        <fullName evidence="4">Acetyltransferase (GNAT) family, putative</fullName>
    </submittedName>
</protein>
<feature type="region of interest" description="Disordered" evidence="1">
    <location>
        <begin position="90"/>
        <end position="226"/>
    </location>
</feature>
<dbReference type="Pfam" id="PF00583">
    <property type="entry name" value="Acetyltransf_1"/>
    <property type="match status" value="1"/>
</dbReference>
<reference evidence="4" key="1">
    <citation type="submission" date="2018-07" db="EMBL/GenBank/DDBJ databases">
        <authorList>
            <person name="Quirk P.G."/>
            <person name="Krulwich T.A."/>
        </authorList>
    </citation>
    <scope>NUCLEOTIDE SEQUENCE</scope>
    <source>
        <strain evidence="4">Anand</strain>
    </source>
</reference>
<sequence>MYQKNLSDIQIKLLKEKIKYNKKFTISGLKLIIKNLDSYEEYVNVYPIVQMVTRTNIYHSKEYIENMLTNPLYYPFIILLDSTENGVGLTEDRVGSSDDRVGSGENRVDSTDNGVDLTEDGLSSKETGVNLKENRLGSSESGLSSKEAGFYSNSVNSSDLTENRLNSTTYSLNSKENSLNSTENSLDSRESGLSSKETGFDSTSDNSLDSTSNSLDSTTNSLDLKETGLNSTDKELTLGTGFMTVGYFEIYLMPHLGRLFDSRLERVIVHPEYRKKGIFTYMLTFVIDFCKSTLMCNRIDLTSNNPIAERGYKTFQFEHINTNLYRKYL</sequence>
<feature type="compositionally biased region" description="Low complexity" evidence="1">
    <location>
        <begin position="136"/>
        <end position="147"/>
    </location>
</feature>
<name>A0A3B0MK70_THEAN</name>
<dbReference type="SUPFAM" id="SSF55729">
    <property type="entry name" value="Acyl-CoA N-acyltransferases (Nat)"/>
    <property type="match status" value="1"/>
</dbReference>
<feature type="compositionally biased region" description="Low complexity" evidence="1">
    <location>
        <begin position="201"/>
        <end position="222"/>
    </location>
</feature>
<gene>
    <name evidence="3" type="ORF">TAT_000117600</name>
    <name evidence="4" type="ORF">TAV_000116900</name>
</gene>